<dbReference type="SMART" id="SM00320">
    <property type="entry name" value="WD40"/>
    <property type="match status" value="4"/>
</dbReference>
<dbReference type="PANTHER" id="PTHR22838">
    <property type="entry name" value="WD REPEAT PROTEIN 26-RELATED"/>
    <property type="match status" value="1"/>
</dbReference>
<dbReference type="InterPro" id="IPR015943">
    <property type="entry name" value="WD40/YVTN_repeat-like_dom_sf"/>
</dbReference>
<dbReference type="PROSITE" id="PS50082">
    <property type="entry name" value="WD_REPEATS_2"/>
    <property type="match status" value="2"/>
</dbReference>
<dbReference type="InterPro" id="IPR001680">
    <property type="entry name" value="WD40_rpt"/>
</dbReference>
<reference evidence="5" key="1">
    <citation type="submission" date="2022-11" db="UniProtKB">
        <authorList>
            <consortium name="WormBaseParasite"/>
        </authorList>
    </citation>
    <scope>IDENTIFICATION</scope>
</reference>
<feature type="repeat" description="WD" evidence="3">
    <location>
        <begin position="422"/>
        <end position="454"/>
    </location>
</feature>
<evidence type="ECO:0000313" key="5">
    <source>
        <dbReference type="WBParaSite" id="PSAMB.scaffold1571size29863.g13928.t1"/>
    </source>
</evidence>
<dbReference type="InterPro" id="IPR051350">
    <property type="entry name" value="WD_repeat-ST_regulator"/>
</dbReference>
<evidence type="ECO:0000256" key="2">
    <source>
        <dbReference type="ARBA" id="ARBA00022737"/>
    </source>
</evidence>
<feature type="repeat" description="WD" evidence="3">
    <location>
        <begin position="187"/>
        <end position="228"/>
    </location>
</feature>
<dbReference type="GO" id="GO:0005634">
    <property type="term" value="C:nucleus"/>
    <property type="evidence" value="ECO:0007669"/>
    <property type="project" value="TreeGrafter"/>
</dbReference>
<sequence length="468" mass="51711">MQASSNVWQQVLAVDARYNAHRTLNNPNFRTQYIRRRSQLLRENAKQHYDPSIRQQYLRVRKQLLAQRYGCAPSEGSARSQSLSVRSMSQATLDDQETIRGAGNAPANIVPTSVAEASRALVGDTSIVENYSFAGVHHVFETHTAAITRICFANDERARLAVASLDGKLTICNVAPDANKSSVLLVLTGHSQGVTDFAWSLSNELLVSCSLDCTVRVWDPNSGECVRMIDDIAPVLCCVFEPLNNNLVVTGNERGMIQVLNISTGKQIKSGSCRSNGAALCLCCESNGRILWVGDDKGYIFSFLMDLMSGKLVKGRRILVCQNHPITSLCARAWVSREARDPTLLVSVAANMFCLYRITASDGMLQFKKKFPIRHSSKTMLRSNFCPLMSFRQGACVLSGSEDACVYLFDVERDSKPCVNKLQGHASPVTDVCFNHDESFLASADSQGVVIIWKREHANDPKKPMVPH</sequence>
<organism evidence="4 5">
    <name type="scientific">Plectus sambesii</name>
    <dbReference type="NCBI Taxonomy" id="2011161"/>
    <lineage>
        <taxon>Eukaryota</taxon>
        <taxon>Metazoa</taxon>
        <taxon>Ecdysozoa</taxon>
        <taxon>Nematoda</taxon>
        <taxon>Chromadorea</taxon>
        <taxon>Plectida</taxon>
        <taxon>Plectina</taxon>
        <taxon>Plectoidea</taxon>
        <taxon>Plectidae</taxon>
        <taxon>Plectus</taxon>
    </lineage>
</organism>
<dbReference type="WBParaSite" id="PSAMB.scaffold1571size29863.g13928.t1">
    <property type="protein sequence ID" value="PSAMB.scaffold1571size29863.g13928.t1"/>
    <property type="gene ID" value="PSAMB.scaffold1571size29863.g13928"/>
</dbReference>
<keyword evidence="1 3" id="KW-0853">WD repeat</keyword>
<keyword evidence="2" id="KW-0677">Repeat</keyword>
<dbReference type="GO" id="GO:1990841">
    <property type="term" value="F:promoter-specific chromatin binding"/>
    <property type="evidence" value="ECO:0007669"/>
    <property type="project" value="TreeGrafter"/>
</dbReference>
<dbReference type="InterPro" id="IPR036322">
    <property type="entry name" value="WD40_repeat_dom_sf"/>
</dbReference>
<evidence type="ECO:0000256" key="3">
    <source>
        <dbReference type="PROSITE-ProRule" id="PRU00221"/>
    </source>
</evidence>
<dbReference type="PANTHER" id="PTHR22838:SF4">
    <property type="entry name" value="WD REPEAT-CONTAINING PROTEIN 13"/>
    <property type="match status" value="1"/>
</dbReference>
<dbReference type="AlphaFoldDB" id="A0A914V5Q2"/>
<dbReference type="SUPFAM" id="SSF50978">
    <property type="entry name" value="WD40 repeat-like"/>
    <property type="match status" value="1"/>
</dbReference>
<evidence type="ECO:0000256" key="1">
    <source>
        <dbReference type="ARBA" id="ARBA00022574"/>
    </source>
</evidence>
<dbReference type="Gene3D" id="2.130.10.10">
    <property type="entry name" value="YVTN repeat-like/Quinoprotein amine dehydrogenase"/>
    <property type="match status" value="2"/>
</dbReference>
<proteinExistence type="predicted"/>
<evidence type="ECO:0000313" key="4">
    <source>
        <dbReference type="Proteomes" id="UP000887566"/>
    </source>
</evidence>
<dbReference type="Pfam" id="PF00400">
    <property type="entry name" value="WD40"/>
    <property type="match status" value="2"/>
</dbReference>
<protein>
    <submittedName>
        <fullName evidence="5">WD repeat domain 13</fullName>
    </submittedName>
</protein>
<name>A0A914V5Q2_9BILA</name>
<dbReference type="Proteomes" id="UP000887566">
    <property type="component" value="Unplaced"/>
</dbReference>
<dbReference type="PROSITE" id="PS50294">
    <property type="entry name" value="WD_REPEATS_REGION"/>
    <property type="match status" value="2"/>
</dbReference>
<keyword evidence="4" id="KW-1185">Reference proteome</keyword>
<accession>A0A914V5Q2</accession>